<protein>
    <submittedName>
        <fullName evidence="7">RRM domain-containing protein</fullName>
    </submittedName>
</protein>
<feature type="region of interest" description="Disordered" evidence="3">
    <location>
        <begin position="416"/>
        <end position="488"/>
    </location>
</feature>
<dbReference type="EMBL" id="UYWX01020395">
    <property type="protein sequence ID" value="VDM32109.1"/>
    <property type="molecule type" value="Genomic_DNA"/>
</dbReference>
<dbReference type="Pfam" id="PF00076">
    <property type="entry name" value="RRM_1"/>
    <property type="match status" value="1"/>
</dbReference>
<dbReference type="InterPro" id="IPR013087">
    <property type="entry name" value="Znf_C2H2_type"/>
</dbReference>
<gene>
    <name evidence="5" type="ORF">TTAC_LOCUS7686</name>
</gene>
<keyword evidence="1 2" id="KW-0694">RNA-binding</keyword>
<dbReference type="GO" id="GO:0005634">
    <property type="term" value="C:nucleus"/>
    <property type="evidence" value="ECO:0007669"/>
    <property type="project" value="TreeGrafter"/>
</dbReference>
<dbReference type="InterPro" id="IPR035979">
    <property type="entry name" value="RBD_domain_sf"/>
</dbReference>
<evidence type="ECO:0000313" key="5">
    <source>
        <dbReference type="EMBL" id="VDM32109.1"/>
    </source>
</evidence>
<proteinExistence type="predicted"/>
<evidence type="ECO:0000313" key="7">
    <source>
        <dbReference type="WBParaSite" id="TTAC_0000770101-mRNA-1"/>
    </source>
</evidence>
<feature type="compositionally biased region" description="Basic and acidic residues" evidence="3">
    <location>
        <begin position="442"/>
        <end position="460"/>
    </location>
</feature>
<dbReference type="STRING" id="6205.A0A0R3X304"/>
<accession>A0A0R3X304</accession>
<reference evidence="7" key="1">
    <citation type="submission" date="2017-02" db="UniProtKB">
        <authorList>
            <consortium name="WormBaseParasite"/>
        </authorList>
    </citation>
    <scope>IDENTIFICATION</scope>
</reference>
<organism evidence="7">
    <name type="scientific">Hydatigena taeniaeformis</name>
    <name type="common">Feline tapeworm</name>
    <name type="synonym">Taenia taeniaeformis</name>
    <dbReference type="NCBI Taxonomy" id="6205"/>
    <lineage>
        <taxon>Eukaryota</taxon>
        <taxon>Metazoa</taxon>
        <taxon>Spiralia</taxon>
        <taxon>Lophotrochozoa</taxon>
        <taxon>Platyhelminthes</taxon>
        <taxon>Cestoda</taxon>
        <taxon>Eucestoda</taxon>
        <taxon>Cyclophyllidea</taxon>
        <taxon>Taeniidae</taxon>
        <taxon>Hydatigera</taxon>
    </lineage>
</organism>
<sequence length="488" mass="52414">MIGVSNITNRMDPISLKSRVFVGNLNTLHIQKPELEAIFLKYGNIIGISVHKGYAFVQYAHEMHARLAVRGEDGKTYYGMELDVTIASEPKNRKRGRPNAGNTFCNQPNLVELALQNQALAAIGGQFSQLGFMNHHQQYRYNNSSTNSPSTVGFNMPGIFGNPLLNTAPKMPKLSFATSSRQPHHRRISHPQSSASTAKRTRLENPQVGPSSTGSNRSTNLVPLIASKRGSISPKSTASGESSSSVSKKRNNANDSVISDKLSGMTVDNGFDLQSITSSEGEDTTRVPTSATAAASPSTATTTTTTISVTPTAAATTAAASSSSSCIGEDILICGQCRRLFDCVDALVAHKSTGCCSLDAIAIAAAASTPQCRCKMAGEPDSMDCAYCGEEFHSAWELVSHCQSLHKLTIFTLSTTKSPSSSMKEEDEADPPSPQQPEIGEEENRKVKEERIEQPSRNEESNAQSDEDYEDVDGIGTVDSSRDVKIPI</sequence>
<dbReference type="PANTHER" id="PTHR13968">
    <property type="entry name" value="HETEROGENEOUS NUCLEAR RIBONUCLEOPROTEIN"/>
    <property type="match status" value="1"/>
</dbReference>
<dbReference type="InterPro" id="IPR012677">
    <property type="entry name" value="Nucleotide-bd_a/b_plait_sf"/>
</dbReference>
<reference evidence="5 6" key="2">
    <citation type="submission" date="2018-11" db="EMBL/GenBank/DDBJ databases">
        <authorList>
            <consortium name="Pathogen Informatics"/>
        </authorList>
    </citation>
    <scope>NUCLEOTIDE SEQUENCE [LARGE SCALE GENOMIC DNA]</scope>
</reference>
<dbReference type="PANTHER" id="PTHR13968:SF26">
    <property type="entry name" value="RRM DOMAIN-CONTAINING PROTEIN"/>
    <property type="match status" value="1"/>
</dbReference>
<evidence type="ECO:0000313" key="6">
    <source>
        <dbReference type="Proteomes" id="UP000274429"/>
    </source>
</evidence>
<evidence type="ECO:0000256" key="1">
    <source>
        <dbReference type="ARBA" id="ARBA00022884"/>
    </source>
</evidence>
<feature type="region of interest" description="Disordered" evidence="3">
    <location>
        <begin position="175"/>
        <end position="302"/>
    </location>
</feature>
<dbReference type="SMART" id="SM00360">
    <property type="entry name" value="RRM"/>
    <property type="match status" value="1"/>
</dbReference>
<dbReference type="OrthoDB" id="6730379at2759"/>
<dbReference type="GO" id="GO:0003723">
    <property type="term" value="F:RNA binding"/>
    <property type="evidence" value="ECO:0007669"/>
    <property type="project" value="UniProtKB-UniRule"/>
</dbReference>
<name>A0A0R3X304_HYDTA</name>
<dbReference type="InterPro" id="IPR000504">
    <property type="entry name" value="RRM_dom"/>
</dbReference>
<dbReference type="WBParaSite" id="TTAC_0000770101-mRNA-1">
    <property type="protein sequence ID" value="TTAC_0000770101-mRNA-1"/>
    <property type="gene ID" value="TTAC_0000770101"/>
</dbReference>
<feature type="domain" description="RRM" evidence="4">
    <location>
        <begin position="18"/>
        <end position="89"/>
    </location>
</feature>
<dbReference type="Proteomes" id="UP000274429">
    <property type="component" value="Unassembled WGS sequence"/>
</dbReference>
<dbReference type="Gene3D" id="3.30.70.330">
    <property type="match status" value="1"/>
</dbReference>
<dbReference type="AlphaFoldDB" id="A0A0R3X304"/>
<feature type="compositionally biased region" description="Low complexity" evidence="3">
    <location>
        <begin position="286"/>
        <end position="302"/>
    </location>
</feature>
<dbReference type="PROSITE" id="PS50102">
    <property type="entry name" value="RRM"/>
    <property type="match status" value="1"/>
</dbReference>
<keyword evidence="6" id="KW-1185">Reference proteome</keyword>
<evidence type="ECO:0000259" key="4">
    <source>
        <dbReference type="PROSITE" id="PS50102"/>
    </source>
</evidence>
<feature type="compositionally biased region" description="Polar residues" evidence="3">
    <location>
        <begin position="208"/>
        <end position="221"/>
    </location>
</feature>
<dbReference type="PROSITE" id="PS00028">
    <property type="entry name" value="ZINC_FINGER_C2H2_1"/>
    <property type="match status" value="1"/>
</dbReference>
<dbReference type="SUPFAM" id="SSF54928">
    <property type="entry name" value="RNA-binding domain, RBD"/>
    <property type="match status" value="1"/>
</dbReference>
<feature type="compositionally biased region" description="Low complexity" evidence="3">
    <location>
        <begin position="233"/>
        <end position="246"/>
    </location>
</feature>
<evidence type="ECO:0000256" key="2">
    <source>
        <dbReference type="PROSITE-ProRule" id="PRU00176"/>
    </source>
</evidence>
<dbReference type="InterPro" id="IPR051186">
    <property type="entry name" value="RRM_HNRPC/RALY_subfam"/>
</dbReference>
<evidence type="ECO:0000256" key="3">
    <source>
        <dbReference type="SAM" id="MobiDB-lite"/>
    </source>
</evidence>